<dbReference type="InterPro" id="IPR050319">
    <property type="entry name" value="ABC_transp_ATP-bind"/>
</dbReference>
<dbReference type="AlphaFoldDB" id="A0A4R4Y4A8"/>
<comment type="similarity">
    <text evidence="1">Belongs to the ABC transporter superfamily.</text>
</comment>
<dbReference type="GO" id="GO:0016887">
    <property type="term" value="F:ATP hydrolysis activity"/>
    <property type="evidence" value="ECO:0007669"/>
    <property type="project" value="InterPro"/>
</dbReference>
<dbReference type="CDD" id="cd03257">
    <property type="entry name" value="ABC_NikE_OppD_transporters"/>
    <property type="match status" value="1"/>
</dbReference>
<keyword evidence="3" id="KW-0547">Nucleotide-binding</keyword>
<dbReference type="InterPro" id="IPR017871">
    <property type="entry name" value="ABC_transporter-like_CS"/>
</dbReference>
<dbReference type="Proteomes" id="UP000294947">
    <property type="component" value="Unassembled WGS sequence"/>
</dbReference>
<name>A0A4R4Y4A8_9PSEU</name>
<dbReference type="SUPFAM" id="SSF52540">
    <property type="entry name" value="P-loop containing nucleoside triphosphate hydrolases"/>
    <property type="match status" value="1"/>
</dbReference>
<keyword evidence="4 6" id="KW-0067">ATP-binding</keyword>
<dbReference type="Pfam" id="PF00005">
    <property type="entry name" value="ABC_tran"/>
    <property type="match status" value="1"/>
</dbReference>
<dbReference type="InterPro" id="IPR027417">
    <property type="entry name" value="P-loop_NTPase"/>
</dbReference>
<keyword evidence="2" id="KW-0813">Transport</keyword>
<dbReference type="RefSeq" id="WP_132493515.1">
    <property type="nucleotide sequence ID" value="NZ_SMKW01000081.1"/>
</dbReference>
<dbReference type="GO" id="GO:0015833">
    <property type="term" value="P:peptide transport"/>
    <property type="evidence" value="ECO:0007669"/>
    <property type="project" value="InterPro"/>
</dbReference>
<gene>
    <name evidence="6" type="ORF">E1288_37955</name>
</gene>
<proteinExistence type="inferred from homology"/>
<comment type="caution">
    <text evidence="6">The sequence shown here is derived from an EMBL/GenBank/DDBJ whole genome shotgun (WGS) entry which is preliminary data.</text>
</comment>
<keyword evidence="7" id="KW-1185">Reference proteome</keyword>
<dbReference type="PANTHER" id="PTHR43776">
    <property type="entry name" value="TRANSPORT ATP-BINDING PROTEIN"/>
    <property type="match status" value="1"/>
</dbReference>
<evidence type="ECO:0000256" key="4">
    <source>
        <dbReference type="ARBA" id="ARBA00022840"/>
    </source>
</evidence>
<dbReference type="OrthoDB" id="2986442at2"/>
<dbReference type="GO" id="GO:0005524">
    <property type="term" value="F:ATP binding"/>
    <property type="evidence" value="ECO:0007669"/>
    <property type="project" value="UniProtKB-KW"/>
</dbReference>
<accession>A0A4R4Y4A8</accession>
<protein>
    <submittedName>
        <fullName evidence="6">ABC transporter ATP-binding protein</fullName>
    </submittedName>
</protein>
<dbReference type="SMART" id="SM00382">
    <property type="entry name" value="AAA"/>
    <property type="match status" value="1"/>
</dbReference>
<evidence type="ECO:0000313" key="6">
    <source>
        <dbReference type="EMBL" id="TDD38966.1"/>
    </source>
</evidence>
<dbReference type="InterPro" id="IPR003439">
    <property type="entry name" value="ABC_transporter-like_ATP-bd"/>
</dbReference>
<sequence length="256" mass="28040">MTLLDVRAVTKDFRGTRALRAVDLAVGEGETVGLVGESGSGKSTLLKCVLRLERPDSGEIRYDGIDVIRADRAQRRRFRREVQMVFQDPHASLNPRMTVEQLVSEGMLVHGLERSRAGRRDRVAELLSMVGLDPSDMGRRPGSFSGGQRQRIAIARALAVRPRLLVCDEPVSALDVSVQAQVINLLADMQAELGLAVLFIAHDLAVVGHLCTRIAVISRGEIVESGPREQVFGAPRHEYTRALLDAVPIPDPTIAR</sequence>
<evidence type="ECO:0000313" key="7">
    <source>
        <dbReference type="Proteomes" id="UP000294947"/>
    </source>
</evidence>
<evidence type="ECO:0000259" key="5">
    <source>
        <dbReference type="PROSITE" id="PS50893"/>
    </source>
</evidence>
<evidence type="ECO:0000256" key="1">
    <source>
        <dbReference type="ARBA" id="ARBA00005417"/>
    </source>
</evidence>
<dbReference type="EMBL" id="SMKW01000081">
    <property type="protein sequence ID" value="TDD38966.1"/>
    <property type="molecule type" value="Genomic_DNA"/>
</dbReference>
<dbReference type="PANTHER" id="PTHR43776:SF7">
    <property type="entry name" value="D,D-DIPEPTIDE TRANSPORT ATP-BINDING PROTEIN DDPF-RELATED"/>
    <property type="match status" value="1"/>
</dbReference>
<evidence type="ECO:0000256" key="2">
    <source>
        <dbReference type="ARBA" id="ARBA00022448"/>
    </source>
</evidence>
<reference evidence="6 7" key="1">
    <citation type="submission" date="2019-03" db="EMBL/GenBank/DDBJ databases">
        <title>Draft genome sequences of novel Actinobacteria.</title>
        <authorList>
            <person name="Sahin N."/>
            <person name="Ay H."/>
            <person name="Saygin H."/>
        </authorList>
    </citation>
    <scope>NUCLEOTIDE SEQUENCE [LARGE SCALE GENOMIC DNA]</scope>
    <source>
        <strain evidence="6 7">7K502</strain>
    </source>
</reference>
<dbReference type="GO" id="GO:0055085">
    <property type="term" value="P:transmembrane transport"/>
    <property type="evidence" value="ECO:0007669"/>
    <property type="project" value="UniProtKB-ARBA"/>
</dbReference>
<dbReference type="Pfam" id="PF08352">
    <property type="entry name" value="oligo_HPY"/>
    <property type="match status" value="1"/>
</dbReference>
<evidence type="ECO:0000256" key="3">
    <source>
        <dbReference type="ARBA" id="ARBA00022741"/>
    </source>
</evidence>
<organism evidence="6 7">
    <name type="scientific">Saccharopolyspora elongata</name>
    <dbReference type="NCBI Taxonomy" id="2530387"/>
    <lineage>
        <taxon>Bacteria</taxon>
        <taxon>Bacillati</taxon>
        <taxon>Actinomycetota</taxon>
        <taxon>Actinomycetes</taxon>
        <taxon>Pseudonocardiales</taxon>
        <taxon>Pseudonocardiaceae</taxon>
        <taxon>Saccharopolyspora</taxon>
    </lineage>
</organism>
<feature type="domain" description="ABC transporter" evidence="5">
    <location>
        <begin position="4"/>
        <end position="244"/>
    </location>
</feature>
<dbReference type="InterPro" id="IPR013563">
    <property type="entry name" value="Oligopep_ABC_C"/>
</dbReference>
<dbReference type="InterPro" id="IPR003593">
    <property type="entry name" value="AAA+_ATPase"/>
</dbReference>
<dbReference type="Gene3D" id="3.40.50.300">
    <property type="entry name" value="P-loop containing nucleotide triphosphate hydrolases"/>
    <property type="match status" value="1"/>
</dbReference>
<dbReference type="PROSITE" id="PS00211">
    <property type="entry name" value="ABC_TRANSPORTER_1"/>
    <property type="match status" value="1"/>
</dbReference>
<dbReference type="PROSITE" id="PS50893">
    <property type="entry name" value="ABC_TRANSPORTER_2"/>
    <property type="match status" value="1"/>
</dbReference>